<dbReference type="Proteomes" id="UP000499080">
    <property type="component" value="Unassembled WGS sequence"/>
</dbReference>
<comment type="caution">
    <text evidence="2">The sequence shown here is derived from an EMBL/GenBank/DDBJ whole genome shotgun (WGS) entry which is preliminary data.</text>
</comment>
<accession>A0A4Y2VCC6</accession>
<keyword evidence="3" id="KW-1185">Reference proteome</keyword>
<dbReference type="EMBL" id="BGPR01045354">
    <property type="protein sequence ID" value="GBO22251.1"/>
    <property type="molecule type" value="Genomic_DNA"/>
</dbReference>
<gene>
    <name evidence="2" type="ORF">AVEN_21267_1</name>
</gene>
<protein>
    <submittedName>
        <fullName evidence="2">Uncharacterized protein</fullName>
    </submittedName>
</protein>
<evidence type="ECO:0000313" key="3">
    <source>
        <dbReference type="Proteomes" id="UP000499080"/>
    </source>
</evidence>
<evidence type="ECO:0000313" key="2">
    <source>
        <dbReference type="EMBL" id="GBO22251.1"/>
    </source>
</evidence>
<sequence>MSRTTPGLDRPAPKFRTTTIGGHLPTTSDLTCSRSHTRRIFSGIVFRTRNVPAEADLTSMPPRPHSIVACSVEQSDVGAAT</sequence>
<proteinExistence type="predicted"/>
<reference evidence="2 3" key="1">
    <citation type="journal article" date="2019" name="Sci. Rep.">
        <title>Orb-weaving spider Araneus ventricosus genome elucidates the spidroin gene catalogue.</title>
        <authorList>
            <person name="Kono N."/>
            <person name="Nakamura H."/>
            <person name="Ohtoshi R."/>
            <person name="Moran D.A.P."/>
            <person name="Shinohara A."/>
            <person name="Yoshida Y."/>
            <person name="Fujiwara M."/>
            <person name="Mori M."/>
            <person name="Tomita M."/>
            <person name="Arakawa K."/>
        </authorList>
    </citation>
    <scope>NUCLEOTIDE SEQUENCE [LARGE SCALE GENOMIC DNA]</scope>
</reference>
<evidence type="ECO:0000256" key="1">
    <source>
        <dbReference type="SAM" id="MobiDB-lite"/>
    </source>
</evidence>
<feature type="compositionally biased region" description="Polar residues" evidence="1">
    <location>
        <begin position="16"/>
        <end position="29"/>
    </location>
</feature>
<dbReference type="AlphaFoldDB" id="A0A4Y2VCC6"/>
<feature type="region of interest" description="Disordered" evidence="1">
    <location>
        <begin position="1"/>
        <end position="29"/>
    </location>
</feature>
<name>A0A4Y2VCC6_ARAVE</name>
<organism evidence="2 3">
    <name type="scientific">Araneus ventricosus</name>
    <name type="common">Orbweaver spider</name>
    <name type="synonym">Epeira ventricosa</name>
    <dbReference type="NCBI Taxonomy" id="182803"/>
    <lineage>
        <taxon>Eukaryota</taxon>
        <taxon>Metazoa</taxon>
        <taxon>Ecdysozoa</taxon>
        <taxon>Arthropoda</taxon>
        <taxon>Chelicerata</taxon>
        <taxon>Arachnida</taxon>
        <taxon>Araneae</taxon>
        <taxon>Araneomorphae</taxon>
        <taxon>Entelegynae</taxon>
        <taxon>Araneoidea</taxon>
        <taxon>Araneidae</taxon>
        <taxon>Araneus</taxon>
    </lineage>
</organism>